<feature type="binding site" evidence="5">
    <location>
        <position position="312"/>
    </location>
    <ligand>
        <name>Zn(2+)</name>
        <dbReference type="ChEBI" id="CHEBI:29105"/>
        <label>1</label>
    </ligand>
</feature>
<dbReference type="CDD" id="cd00077">
    <property type="entry name" value="HDc"/>
    <property type="match status" value="1"/>
</dbReference>
<proteinExistence type="inferred from homology"/>
<dbReference type="SUPFAM" id="SSF109604">
    <property type="entry name" value="HD-domain/PDEase-like"/>
    <property type="match status" value="1"/>
</dbReference>
<feature type="binding site" evidence="4">
    <location>
        <position position="313"/>
    </location>
    <ligand>
        <name>AMP</name>
        <dbReference type="ChEBI" id="CHEBI:456215"/>
    </ligand>
</feature>
<dbReference type="InterPro" id="IPR023174">
    <property type="entry name" value="PDEase_CS"/>
</dbReference>
<dbReference type="InterPro" id="IPR023088">
    <property type="entry name" value="PDEase"/>
</dbReference>
<feature type="binding site" evidence="4">
    <location>
        <begin position="272"/>
        <end position="276"/>
    </location>
    <ligand>
        <name>AMP</name>
        <dbReference type="ChEBI" id="CHEBI:456215"/>
    </ligand>
</feature>
<dbReference type="InterPro" id="IPR002073">
    <property type="entry name" value="PDEase_catalytic_dom"/>
</dbReference>
<feature type="binding site" evidence="4">
    <location>
        <position position="494"/>
    </location>
    <ligand>
        <name>AMP</name>
        <dbReference type="ChEBI" id="CHEBI:456215"/>
    </ligand>
</feature>
<sequence>MISKVFYISDLKGNSGNGCVGNVKKLLDDNELSKLFDDNIEEFKSFQEFFTRIYNDRVNDSIETNFENGVYLIIVNNAESVNIRQFNSTIRSFFPTLNLLAFNYSEFIGFTSDIALWQQLKDDIKVVNNKIKRAKYWMYHTDGFKNSEHTNCSSNIYSMWSHFNSVDASHKRISGNGNATHIPEYLRSIDFKKIITSRLKYTDDEEKYISIVSNWSFAINELNSSELIYCSYLIIKLSINQLMQNTVKINENDIFLFLFSIEASYHKVNKFHNFKHAVDVMQATWKLSQYLLPNDKKYSLTVLLLCFAAIGHDMAHPGTNNNIFIKYNTELSSYYNNESILENFHLFLFNNLLNEQRNCILPITDNNNVIKEAIMATDMAKHKHYVKKLDNLVITENAQVDLSEPQLHDMISFIIKAADISNVTRPLRISAQWAYLISLEFKECELLENYINNGKDDIIDKLSNDADDNIMIRENLVLSTDQLIKRNPHLSKSQIFFIDVFAEEFFNKLTKKFPILSFLTDNIVFNKNYWLKHSDEVND</sequence>
<feature type="binding site" evidence="5">
    <location>
        <position position="276"/>
    </location>
    <ligand>
        <name>Zn(2+)</name>
        <dbReference type="ChEBI" id="CHEBI:29105"/>
        <label>1</label>
    </ligand>
</feature>
<dbReference type="PRINTS" id="PR00387">
    <property type="entry name" value="PDIESTERASE1"/>
</dbReference>
<feature type="active site" description="Proton donor" evidence="3">
    <location>
        <position position="272"/>
    </location>
</feature>
<dbReference type="GO" id="GO:0007189">
    <property type="term" value="P:adenylate cyclase-activating G protein-coupled receptor signaling pathway"/>
    <property type="evidence" value="ECO:0007669"/>
    <property type="project" value="EnsemblFungi"/>
</dbReference>
<dbReference type="eggNOG" id="KOG3689">
    <property type="taxonomic scope" value="Eukaryota"/>
</dbReference>
<dbReference type="AlphaFoldDB" id="G8BWP7"/>
<comment type="similarity">
    <text evidence="6">Belongs to the cyclic nucleotide phosphodiesterase family.</text>
</comment>
<dbReference type="InterPro" id="IPR036971">
    <property type="entry name" value="PDEase_catalytic_dom_sf"/>
</dbReference>
<feature type="binding site" evidence="5">
    <location>
        <position position="419"/>
    </location>
    <ligand>
        <name>Zn(2+)</name>
        <dbReference type="ChEBI" id="CHEBI:29105"/>
        <label>1</label>
    </ligand>
</feature>
<evidence type="ECO:0000256" key="6">
    <source>
        <dbReference type="RuleBase" id="RU363067"/>
    </source>
</evidence>
<dbReference type="SMART" id="SM00471">
    <property type="entry name" value="HDc"/>
    <property type="match status" value="1"/>
</dbReference>
<dbReference type="OMA" id="KFHNFRH"/>
<evidence type="ECO:0000259" key="7">
    <source>
        <dbReference type="PROSITE" id="PS51845"/>
    </source>
</evidence>
<evidence type="ECO:0000256" key="5">
    <source>
        <dbReference type="PIRSR" id="PIRSR623088-3"/>
    </source>
</evidence>
<evidence type="ECO:0000256" key="1">
    <source>
        <dbReference type="ARBA" id="ARBA00022723"/>
    </source>
</evidence>
<dbReference type="GO" id="GO:0004115">
    <property type="term" value="F:3',5'-cyclic-AMP phosphodiesterase activity"/>
    <property type="evidence" value="ECO:0007669"/>
    <property type="project" value="EnsemblFungi"/>
</dbReference>
<gene>
    <name evidence="8" type="primary">TPHA0H02950</name>
    <name evidence="8" type="ordered locus">TPHA_0H02950</name>
</gene>
<keyword evidence="2 6" id="KW-0378">Hydrolase</keyword>
<dbReference type="EMBL" id="HE612863">
    <property type="protein sequence ID" value="CCE64498.1"/>
    <property type="molecule type" value="Genomic_DNA"/>
</dbReference>
<organism evidence="8 9">
    <name type="scientific">Tetrapisispora phaffii (strain ATCC 24235 / CBS 4417 / NBRC 1672 / NRRL Y-8282 / UCD 70-5)</name>
    <name type="common">Yeast</name>
    <name type="synonym">Fabospora phaffii</name>
    <dbReference type="NCBI Taxonomy" id="1071381"/>
    <lineage>
        <taxon>Eukaryota</taxon>
        <taxon>Fungi</taxon>
        <taxon>Dikarya</taxon>
        <taxon>Ascomycota</taxon>
        <taxon>Saccharomycotina</taxon>
        <taxon>Saccharomycetes</taxon>
        <taxon>Saccharomycetales</taxon>
        <taxon>Saccharomycetaceae</taxon>
        <taxon>Tetrapisispora</taxon>
    </lineage>
</organism>
<dbReference type="OrthoDB" id="546632at2759"/>
<dbReference type="GO" id="GO:0046872">
    <property type="term" value="F:metal ion binding"/>
    <property type="evidence" value="ECO:0007669"/>
    <property type="project" value="UniProtKB-KW"/>
</dbReference>
<comment type="cofactor">
    <cofactor evidence="6">
        <name>a divalent metal cation</name>
        <dbReference type="ChEBI" id="CHEBI:60240"/>
    </cofactor>
    <text evidence="6">Binds 2 divalent metal cations per subunit. Site 1 may preferentially bind zinc ions, while site 2 has a preference for magnesium and/or manganese ions.</text>
</comment>
<dbReference type="STRING" id="1071381.G8BWP7"/>
<dbReference type="HOGENOM" id="CLU_028903_0_0_1"/>
<dbReference type="Proteomes" id="UP000005666">
    <property type="component" value="Chromosome 8"/>
</dbReference>
<dbReference type="PROSITE" id="PS51845">
    <property type="entry name" value="PDEASE_I_2"/>
    <property type="match status" value="1"/>
</dbReference>
<dbReference type="KEGG" id="tpf:TPHA_0H02950"/>
<dbReference type="PROSITE" id="PS00126">
    <property type="entry name" value="PDEASE_I_1"/>
    <property type="match status" value="1"/>
</dbReference>
<evidence type="ECO:0000256" key="3">
    <source>
        <dbReference type="PIRSR" id="PIRSR623088-1"/>
    </source>
</evidence>
<dbReference type="RefSeq" id="XP_003686932.1">
    <property type="nucleotide sequence ID" value="XM_003686884.1"/>
</dbReference>
<dbReference type="InterPro" id="IPR003607">
    <property type="entry name" value="HD/PDEase_dom"/>
</dbReference>
<protein>
    <recommendedName>
        <fullName evidence="6">Phosphodiesterase</fullName>
        <ecNumber evidence="6">3.1.4.-</ecNumber>
    </recommendedName>
</protein>
<dbReference type="EC" id="3.1.4.-" evidence="6"/>
<name>G8BWP7_TETPH</name>
<feature type="binding site" evidence="5">
    <location>
        <position position="313"/>
    </location>
    <ligand>
        <name>Zn(2+)</name>
        <dbReference type="ChEBI" id="CHEBI:29105"/>
        <label>1</label>
    </ligand>
</feature>
<keyword evidence="9" id="KW-1185">Reference proteome</keyword>
<dbReference type="Pfam" id="PF00233">
    <property type="entry name" value="PDEase_I"/>
    <property type="match status" value="1"/>
</dbReference>
<feature type="binding site" evidence="5">
    <location>
        <position position="313"/>
    </location>
    <ligand>
        <name>Zn(2+)</name>
        <dbReference type="ChEBI" id="CHEBI:29105"/>
        <label>2</label>
    </ligand>
</feature>
<dbReference type="PANTHER" id="PTHR11347">
    <property type="entry name" value="CYCLIC NUCLEOTIDE PHOSPHODIESTERASE"/>
    <property type="match status" value="1"/>
</dbReference>
<feature type="binding site" evidence="4">
    <location>
        <position position="419"/>
    </location>
    <ligand>
        <name>AMP</name>
        <dbReference type="ChEBI" id="CHEBI:456215"/>
    </ligand>
</feature>
<evidence type="ECO:0000256" key="2">
    <source>
        <dbReference type="ARBA" id="ARBA00022801"/>
    </source>
</evidence>
<evidence type="ECO:0000313" key="8">
    <source>
        <dbReference type="EMBL" id="CCE64498.1"/>
    </source>
</evidence>
<evidence type="ECO:0000313" key="9">
    <source>
        <dbReference type="Proteomes" id="UP000005666"/>
    </source>
</evidence>
<reference evidence="8 9" key="1">
    <citation type="journal article" date="2011" name="Proc. Natl. Acad. Sci. U.S.A.">
        <title>Evolutionary erosion of yeast sex chromosomes by mating-type switching accidents.</title>
        <authorList>
            <person name="Gordon J.L."/>
            <person name="Armisen D."/>
            <person name="Proux-Wera E."/>
            <person name="Oheigeartaigh S.S."/>
            <person name="Byrne K.P."/>
            <person name="Wolfe K.H."/>
        </authorList>
    </citation>
    <scope>NUCLEOTIDE SEQUENCE [LARGE SCALE GENOMIC DNA]</scope>
    <source>
        <strain evidence="9">ATCC 24235 / CBS 4417 / NBRC 1672 / NRRL Y-8282 / UCD 70-5</strain>
    </source>
</reference>
<dbReference type="GeneID" id="11533740"/>
<accession>G8BWP7</accession>
<evidence type="ECO:0000256" key="4">
    <source>
        <dbReference type="PIRSR" id="PIRSR623088-2"/>
    </source>
</evidence>
<keyword evidence="1 5" id="KW-0479">Metal-binding</keyword>
<feature type="domain" description="PDEase" evidence="7">
    <location>
        <begin position="194"/>
        <end position="537"/>
    </location>
</feature>
<dbReference type="Gene3D" id="1.10.1300.10">
    <property type="entry name" value="3'5'-cyclic nucleotide phosphodiesterase, catalytic domain"/>
    <property type="match status" value="1"/>
</dbReference>